<feature type="transmembrane region" description="Helical" evidence="1">
    <location>
        <begin position="117"/>
        <end position="137"/>
    </location>
</feature>
<feature type="transmembrane region" description="Helical" evidence="1">
    <location>
        <begin position="211"/>
        <end position="232"/>
    </location>
</feature>
<dbReference type="SMART" id="SM00267">
    <property type="entry name" value="GGDEF"/>
    <property type="match status" value="1"/>
</dbReference>
<feature type="domain" description="PAS" evidence="2">
    <location>
        <begin position="349"/>
        <end position="412"/>
    </location>
</feature>
<feature type="transmembrane region" description="Helical" evidence="1">
    <location>
        <begin position="238"/>
        <end position="256"/>
    </location>
</feature>
<dbReference type="SUPFAM" id="SSF55785">
    <property type="entry name" value="PYP-like sensor domain (PAS domain)"/>
    <property type="match status" value="1"/>
</dbReference>
<feature type="transmembrane region" description="Helical" evidence="1">
    <location>
        <begin position="149"/>
        <end position="168"/>
    </location>
</feature>
<dbReference type="CDD" id="cd01949">
    <property type="entry name" value="GGDEF"/>
    <property type="match status" value="1"/>
</dbReference>
<dbReference type="Proteomes" id="UP000722989">
    <property type="component" value="Unassembled WGS sequence"/>
</dbReference>
<dbReference type="Pfam" id="PF00990">
    <property type="entry name" value="GGDEF"/>
    <property type="match status" value="1"/>
</dbReference>
<dbReference type="InterPro" id="IPR000700">
    <property type="entry name" value="PAS-assoc_C"/>
</dbReference>
<dbReference type="InterPro" id="IPR052155">
    <property type="entry name" value="Biofilm_reg_signaling"/>
</dbReference>
<feature type="domain" description="PAC" evidence="3">
    <location>
        <begin position="423"/>
        <end position="474"/>
    </location>
</feature>
<reference evidence="5 6" key="1">
    <citation type="submission" date="2020-03" db="EMBL/GenBank/DDBJ databases">
        <title>WGS of the type strain of Planosporangium spp.</title>
        <authorList>
            <person name="Thawai C."/>
        </authorList>
    </citation>
    <scope>NUCLEOTIDE SEQUENCE [LARGE SCALE GENOMIC DNA]</scope>
    <source>
        <strain evidence="5 6">TBRC 5610</strain>
    </source>
</reference>
<dbReference type="Gene3D" id="3.30.70.270">
    <property type="match status" value="1"/>
</dbReference>
<proteinExistence type="predicted"/>
<dbReference type="InterPro" id="IPR029787">
    <property type="entry name" value="Nucleotide_cyclase"/>
</dbReference>
<feature type="transmembrane region" description="Helical" evidence="1">
    <location>
        <begin position="305"/>
        <end position="323"/>
    </location>
</feature>
<protein>
    <submittedName>
        <fullName evidence="5">Diguanylate cyclase</fullName>
    </submittedName>
</protein>
<dbReference type="PANTHER" id="PTHR44757">
    <property type="entry name" value="DIGUANYLATE CYCLASE DGCP"/>
    <property type="match status" value="1"/>
</dbReference>
<dbReference type="SUPFAM" id="SSF55073">
    <property type="entry name" value="Nucleotide cyclase"/>
    <property type="match status" value="1"/>
</dbReference>
<evidence type="ECO:0000259" key="4">
    <source>
        <dbReference type="PROSITE" id="PS50887"/>
    </source>
</evidence>
<dbReference type="InterPro" id="IPR001610">
    <property type="entry name" value="PAC"/>
</dbReference>
<dbReference type="EMBL" id="JAATVY010000012">
    <property type="protein sequence ID" value="NJC71608.1"/>
    <property type="molecule type" value="Genomic_DNA"/>
</dbReference>
<dbReference type="PROSITE" id="PS50113">
    <property type="entry name" value="PAC"/>
    <property type="match status" value="1"/>
</dbReference>
<dbReference type="SMART" id="SM00086">
    <property type="entry name" value="PAC"/>
    <property type="match status" value="1"/>
</dbReference>
<dbReference type="InterPro" id="IPR000014">
    <property type="entry name" value="PAS"/>
</dbReference>
<accession>A0ABX0XZX0</accession>
<feature type="transmembrane region" description="Helical" evidence="1">
    <location>
        <begin position="77"/>
        <end position="97"/>
    </location>
</feature>
<evidence type="ECO:0000259" key="3">
    <source>
        <dbReference type="PROSITE" id="PS50113"/>
    </source>
</evidence>
<organism evidence="5 6">
    <name type="scientific">Planosporangium thailandense</name>
    <dbReference type="NCBI Taxonomy" id="765197"/>
    <lineage>
        <taxon>Bacteria</taxon>
        <taxon>Bacillati</taxon>
        <taxon>Actinomycetota</taxon>
        <taxon>Actinomycetes</taxon>
        <taxon>Micromonosporales</taxon>
        <taxon>Micromonosporaceae</taxon>
        <taxon>Planosporangium</taxon>
    </lineage>
</organism>
<dbReference type="NCBIfam" id="TIGR00254">
    <property type="entry name" value="GGDEF"/>
    <property type="match status" value="1"/>
</dbReference>
<feature type="transmembrane region" description="Helical" evidence="1">
    <location>
        <begin position="21"/>
        <end position="38"/>
    </location>
</feature>
<evidence type="ECO:0000313" key="5">
    <source>
        <dbReference type="EMBL" id="NJC71608.1"/>
    </source>
</evidence>
<keyword evidence="6" id="KW-1185">Reference proteome</keyword>
<evidence type="ECO:0000256" key="1">
    <source>
        <dbReference type="SAM" id="Phobius"/>
    </source>
</evidence>
<feature type="transmembrane region" description="Helical" evidence="1">
    <location>
        <begin position="277"/>
        <end position="299"/>
    </location>
</feature>
<keyword evidence="1" id="KW-1133">Transmembrane helix</keyword>
<feature type="transmembrane region" description="Helical" evidence="1">
    <location>
        <begin position="180"/>
        <end position="199"/>
    </location>
</feature>
<evidence type="ECO:0000259" key="2">
    <source>
        <dbReference type="PROSITE" id="PS50112"/>
    </source>
</evidence>
<dbReference type="Pfam" id="PF08447">
    <property type="entry name" value="PAS_3"/>
    <property type="match status" value="1"/>
</dbReference>
<dbReference type="SMART" id="SM00091">
    <property type="entry name" value="PAS"/>
    <property type="match status" value="1"/>
</dbReference>
<dbReference type="RefSeq" id="WP_167926511.1">
    <property type="nucleotide sequence ID" value="NZ_JAATVY010000012.1"/>
</dbReference>
<name>A0ABX0XZX0_9ACTN</name>
<dbReference type="PROSITE" id="PS50887">
    <property type="entry name" value="GGDEF"/>
    <property type="match status" value="1"/>
</dbReference>
<dbReference type="CDD" id="cd00130">
    <property type="entry name" value="PAS"/>
    <property type="match status" value="1"/>
</dbReference>
<dbReference type="InterPro" id="IPR043128">
    <property type="entry name" value="Rev_trsase/Diguanyl_cyclase"/>
</dbReference>
<evidence type="ECO:0000313" key="6">
    <source>
        <dbReference type="Proteomes" id="UP000722989"/>
    </source>
</evidence>
<comment type="caution">
    <text evidence="5">The sequence shown here is derived from an EMBL/GenBank/DDBJ whole genome shotgun (WGS) entry which is preliminary data.</text>
</comment>
<dbReference type="PROSITE" id="PS50112">
    <property type="entry name" value="PAS"/>
    <property type="match status" value="1"/>
</dbReference>
<gene>
    <name evidence="5" type="ORF">HC031_18055</name>
</gene>
<keyword evidence="1" id="KW-0812">Transmembrane</keyword>
<dbReference type="InterPro" id="IPR035965">
    <property type="entry name" value="PAS-like_dom_sf"/>
</dbReference>
<dbReference type="PANTHER" id="PTHR44757:SF2">
    <property type="entry name" value="BIOFILM ARCHITECTURE MAINTENANCE PROTEIN MBAA"/>
    <property type="match status" value="1"/>
</dbReference>
<feature type="transmembrane region" description="Helical" evidence="1">
    <location>
        <begin position="44"/>
        <end position="65"/>
    </location>
</feature>
<dbReference type="InterPro" id="IPR000160">
    <property type="entry name" value="GGDEF_dom"/>
</dbReference>
<dbReference type="InterPro" id="IPR013655">
    <property type="entry name" value="PAS_fold_3"/>
</dbReference>
<keyword evidence="1" id="KW-0472">Membrane</keyword>
<dbReference type="Gene3D" id="3.30.450.20">
    <property type="entry name" value="PAS domain"/>
    <property type="match status" value="1"/>
</dbReference>
<feature type="domain" description="GGDEF" evidence="4">
    <location>
        <begin position="500"/>
        <end position="630"/>
    </location>
</feature>
<sequence>MSPAAPGSAAGRRPRLVRDPVLVALVVATVAVLGWYALDLGSPRAQVLGCWLIMPVLDVVLIVLARRVAVLPTTPRAARRFWNAMSVAGALFTLGDAPQGVLTVADPTVTALRPTPLQPLTAVLGAAVVAVVLLVYPTGATSRRARLKYLLDAASVMSGAAVVAWCLVTRPALPSAGADALLTAVVGSGILLVATFAGVKLWLSGMSPMTGAAAAPMILAAAVQGLGNAIIPSDDDPARLYLHVILLLAPSLLIAIGPRVQELRSRHDATVFEARPVAPYSALPYATLVVTFATLLVVLPDGIGPQVWGAIVGLICIVSLVAARQHVAFRENAELITRLDESLLEISHREHRLDLMLRHSSDITTIVGPDGLFVYVNPALERLLGWPVAQTIGRRMIDFLHPDDLAALRPRLGVVSRTPDASMTYQARYRHVDGSWVWLEVIATNLTHQPGINGTVSNARDVTEARKLQDLLRYQASHDVLTGLGNRMLFAERMRAVDAPTSAVLLIDLDGFKEINDRYGHHVGDEVLVYVAGRLRQCLRPDDTAARFGGDEFAVLLPGVNEVTARGVAARFLDLLDTPAEIDGKLLDVRASVGVVVGDAHDAEALLRAADSRMYAEKRRVRATAPARPEAV</sequence>
<dbReference type="NCBIfam" id="TIGR00229">
    <property type="entry name" value="sensory_box"/>
    <property type="match status" value="1"/>
</dbReference>